<proteinExistence type="predicted"/>
<gene>
    <name evidence="1" type="ORF">IAD20_05820</name>
</gene>
<dbReference type="AlphaFoldDB" id="A0A9D1M4M0"/>
<dbReference type="Proteomes" id="UP000824107">
    <property type="component" value="Unassembled WGS sequence"/>
</dbReference>
<dbReference type="EMBL" id="DVNC01000037">
    <property type="protein sequence ID" value="HIU53581.1"/>
    <property type="molecule type" value="Genomic_DNA"/>
</dbReference>
<reference evidence="1" key="1">
    <citation type="submission" date="2020-10" db="EMBL/GenBank/DDBJ databases">
        <authorList>
            <person name="Gilroy R."/>
        </authorList>
    </citation>
    <scope>NUCLEOTIDE SEQUENCE</scope>
    <source>
        <strain evidence="1">ChiW3-316</strain>
    </source>
</reference>
<comment type="caution">
    <text evidence="1">The sequence shown here is derived from an EMBL/GenBank/DDBJ whole genome shotgun (WGS) entry which is preliminary data.</text>
</comment>
<evidence type="ECO:0000313" key="2">
    <source>
        <dbReference type="Proteomes" id="UP000824107"/>
    </source>
</evidence>
<accession>A0A9D1M4M0</accession>
<sequence length="108" mass="12164">MTDRDVMKIVIHLLSAATNQFSLAPKDKAICKECAEKLNQHFFGKKAASYSADAKKKIINLSVATTQKFSMSDSLKQNLWLDANEARKEAGLDEDEFLMEMINDIFFG</sequence>
<reference evidence="1" key="2">
    <citation type="journal article" date="2021" name="PeerJ">
        <title>Extensive microbial diversity within the chicken gut microbiome revealed by metagenomics and culture.</title>
        <authorList>
            <person name="Gilroy R."/>
            <person name="Ravi A."/>
            <person name="Getino M."/>
            <person name="Pursley I."/>
            <person name="Horton D.L."/>
            <person name="Alikhan N.F."/>
            <person name="Baker D."/>
            <person name="Gharbi K."/>
            <person name="Hall N."/>
            <person name="Watson M."/>
            <person name="Adriaenssens E.M."/>
            <person name="Foster-Nyarko E."/>
            <person name="Jarju S."/>
            <person name="Secka A."/>
            <person name="Antonio M."/>
            <person name="Oren A."/>
            <person name="Chaudhuri R.R."/>
            <person name="La Ragione R."/>
            <person name="Hildebrand F."/>
            <person name="Pallen M.J."/>
        </authorList>
    </citation>
    <scope>NUCLEOTIDE SEQUENCE</scope>
    <source>
        <strain evidence="1">ChiW3-316</strain>
    </source>
</reference>
<name>A0A9D1M4M0_9PROT</name>
<evidence type="ECO:0000313" key="1">
    <source>
        <dbReference type="EMBL" id="HIU53581.1"/>
    </source>
</evidence>
<organism evidence="1 2">
    <name type="scientific">Candidatus Scatocola faecipullorum</name>
    <dbReference type="NCBI Taxonomy" id="2840917"/>
    <lineage>
        <taxon>Bacteria</taxon>
        <taxon>Pseudomonadati</taxon>
        <taxon>Pseudomonadota</taxon>
        <taxon>Alphaproteobacteria</taxon>
        <taxon>Rhodospirillales</taxon>
        <taxon>Rhodospirillaceae</taxon>
        <taxon>Rhodospirillaceae incertae sedis</taxon>
        <taxon>Candidatus Scatocola</taxon>
    </lineage>
</organism>
<protein>
    <submittedName>
        <fullName evidence="1">Uncharacterized protein</fullName>
    </submittedName>
</protein>